<dbReference type="CDD" id="cd04647">
    <property type="entry name" value="LbH_MAT_like"/>
    <property type="match status" value="1"/>
</dbReference>
<keyword evidence="3 4" id="KW-0012">Acyltransferase</keyword>
<keyword evidence="1 4" id="KW-0808">Transferase</keyword>
<dbReference type="Proteomes" id="UP001310692">
    <property type="component" value="Unassembled WGS sequence"/>
</dbReference>
<dbReference type="SUPFAM" id="SSF51161">
    <property type="entry name" value="Trimeric LpxA-like enzymes"/>
    <property type="match status" value="1"/>
</dbReference>
<evidence type="ECO:0000313" key="5">
    <source>
        <dbReference type="Proteomes" id="UP001310692"/>
    </source>
</evidence>
<dbReference type="EC" id="2.3.1.-" evidence="4"/>
<evidence type="ECO:0000256" key="2">
    <source>
        <dbReference type="ARBA" id="ARBA00022737"/>
    </source>
</evidence>
<dbReference type="InterPro" id="IPR051159">
    <property type="entry name" value="Hexapeptide_acetyltransf"/>
</dbReference>
<gene>
    <name evidence="4" type="ORF">V0U35_11455</name>
</gene>
<dbReference type="PROSITE" id="PS00101">
    <property type="entry name" value="HEXAPEP_TRANSFERASES"/>
    <property type="match status" value="1"/>
</dbReference>
<dbReference type="Pfam" id="PF00132">
    <property type="entry name" value="Hexapep"/>
    <property type="match status" value="1"/>
</dbReference>
<comment type="caution">
    <text evidence="4">The sequence shown here is derived from an EMBL/GenBank/DDBJ whole genome shotgun (WGS) entry which is preliminary data.</text>
</comment>
<keyword evidence="2" id="KW-0677">Repeat</keyword>
<dbReference type="EMBL" id="JAZDRO010000005">
    <property type="protein sequence ID" value="MEE2567293.1"/>
    <property type="molecule type" value="Genomic_DNA"/>
</dbReference>
<accession>A0ABU7M0H2</accession>
<dbReference type="InterPro" id="IPR001451">
    <property type="entry name" value="Hexapep"/>
</dbReference>
<keyword evidence="5" id="KW-1185">Reference proteome</keyword>
<reference evidence="4 5" key="1">
    <citation type="submission" date="2024-01" db="EMBL/GenBank/DDBJ databases">
        <title>Hyphobacterium bacterium isolated from marine sediment.</title>
        <authorList>
            <person name="Zhao S."/>
        </authorList>
    </citation>
    <scope>NUCLEOTIDE SEQUENCE [LARGE SCALE GENOMIC DNA]</scope>
    <source>
        <strain evidence="4 5">Y60-23</strain>
    </source>
</reference>
<dbReference type="PANTHER" id="PTHR23416">
    <property type="entry name" value="SIALIC ACID SYNTHASE-RELATED"/>
    <property type="match status" value="1"/>
</dbReference>
<organism evidence="4 5">
    <name type="scientific">Hyphobacterium marinum</name>
    <dbReference type="NCBI Taxonomy" id="3116574"/>
    <lineage>
        <taxon>Bacteria</taxon>
        <taxon>Pseudomonadati</taxon>
        <taxon>Pseudomonadota</taxon>
        <taxon>Alphaproteobacteria</taxon>
        <taxon>Maricaulales</taxon>
        <taxon>Maricaulaceae</taxon>
        <taxon>Hyphobacterium</taxon>
    </lineage>
</organism>
<evidence type="ECO:0000256" key="1">
    <source>
        <dbReference type="ARBA" id="ARBA00022679"/>
    </source>
</evidence>
<evidence type="ECO:0000256" key="3">
    <source>
        <dbReference type="ARBA" id="ARBA00023315"/>
    </source>
</evidence>
<evidence type="ECO:0000313" key="4">
    <source>
        <dbReference type="EMBL" id="MEE2567293.1"/>
    </source>
</evidence>
<dbReference type="Gene3D" id="2.160.10.10">
    <property type="entry name" value="Hexapeptide repeat proteins"/>
    <property type="match status" value="1"/>
</dbReference>
<sequence length="240" mass="26337">MRRDHRPYWMHAAWDQFENWRAQTWLAPHFDTLGPNAKFTGPAHVEIFGPNITAGCALHVVATRDMPVRFTVWSPADQAGRISIGDGCFFAGGTRLLATKDITIGDACLFAANATVTDCDWHGLYNRIDPAPPGHPVRIGNNVWLGDGAFIGKGVTIGDHAVIGARAVVTKDVPAYAVVAGNPAKIVKRLDPDAPMKTRLDMVDDIAGISRFMDDAYRKALAANTTFGWLRSRLFPERRD</sequence>
<protein>
    <submittedName>
        <fullName evidence="4">Acyltransferase</fullName>
        <ecNumber evidence="4">2.3.1.-</ecNumber>
    </submittedName>
</protein>
<dbReference type="RefSeq" id="WP_330196855.1">
    <property type="nucleotide sequence ID" value="NZ_JAZDRO010000005.1"/>
</dbReference>
<dbReference type="InterPro" id="IPR018357">
    <property type="entry name" value="Hexapep_transf_CS"/>
</dbReference>
<proteinExistence type="predicted"/>
<name>A0ABU7M0H2_9PROT</name>
<dbReference type="GO" id="GO:0016746">
    <property type="term" value="F:acyltransferase activity"/>
    <property type="evidence" value="ECO:0007669"/>
    <property type="project" value="UniProtKB-KW"/>
</dbReference>
<dbReference type="InterPro" id="IPR011004">
    <property type="entry name" value="Trimer_LpxA-like_sf"/>
</dbReference>
<dbReference type="PANTHER" id="PTHR23416:SF78">
    <property type="entry name" value="LIPOPOLYSACCHARIDE BIOSYNTHESIS O-ACETYL TRANSFERASE WBBJ-RELATED"/>
    <property type="match status" value="1"/>
</dbReference>